<proteinExistence type="predicted"/>
<feature type="region of interest" description="Disordered" evidence="1">
    <location>
        <begin position="1"/>
        <end position="48"/>
    </location>
</feature>
<evidence type="ECO:0000256" key="1">
    <source>
        <dbReference type="SAM" id="MobiDB-lite"/>
    </source>
</evidence>
<dbReference type="EMBL" id="GBXM01000392">
    <property type="protein sequence ID" value="JAI08186.1"/>
    <property type="molecule type" value="Transcribed_RNA"/>
</dbReference>
<organism evidence="2">
    <name type="scientific">Anguilla anguilla</name>
    <name type="common">European freshwater eel</name>
    <name type="synonym">Muraena anguilla</name>
    <dbReference type="NCBI Taxonomy" id="7936"/>
    <lineage>
        <taxon>Eukaryota</taxon>
        <taxon>Metazoa</taxon>
        <taxon>Chordata</taxon>
        <taxon>Craniata</taxon>
        <taxon>Vertebrata</taxon>
        <taxon>Euteleostomi</taxon>
        <taxon>Actinopterygii</taxon>
        <taxon>Neopterygii</taxon>
        <taxon>Teleostei</taxon>
        <taxon>Anguilliformes</taxon>
        <taxon>Anguillidae</taxon>
        <taxon>Anguilla</taxon>
    </lineage>
</organism>
<protein>
    <submittedName>
        <fullName evidence="2">Uncharacterized protein</fullName>
    </submittedName>
</protein>
<sequence length="48" mass="5317">MPIFPMGRLGSANVSRTGRVQHVARNRRQEAESGGRQSNDPSKKLQNP</sequence>
<name>A0A0E9Y206_ANGAN</name>
<dbReference type="AlphaFoldDB" id="A0A0E9Y206"/>
<reference evidence="2" key="2">
    <citation type="journal article" date="2015" name="Fish Shellfish Immunol.">
        <title>Early steps in the European eel (Anguilla anguilla)-Vibrio vulnificus interaction in the gills: Role of the RtxA13 toxin.</title>
        <authorList>
            <person name="Callol A."/>
            <person name="Pajuelo D."/>
            <person name="Ebbesson L."/>
            <person name="Teles M."/>
            <person name="MacKenzie S."/>
            <person name="Amaro C."/>
        </authorList>
    </citation>
    <scope>NUCLEOTIDE SEQUENCE</scope>
</reference>
<accession>A0A0E9Y206</accession>
<evidence type="ECO:0000313" key="2">
    <source>
        <dbReference type="EMBL" id="JAI08186.1"/>
    </source>
</evidence>
<feature type="compositionally biased region" description="Polar residues" evidence="1">
    <location>
        <begin position="35"/>
        <end position="48"/>
    </location>
</feature>
<reference evidence="2" key="1">
    <citation type="submission" date="2014-11" db="EMBL/GenBank/DDBJ databases">
        <authorList>
            <person name="Amaro Gonzalez C."/>
        </authorList>
    </citation>
    <scope>NUCLEOTIDE SEQUENCE</scope>
</reference>